<proteinExistence type="predicted"/>
<gene>
    <name evidence="2" type="ORF">TPELB_24340</name>
</gene>
<evidence type="ECO:0000313" key="3">
    <source>
        <dbReference type="Proteomes" id="UP001477947"/>
    </source>
</evidence>
<keyword evidence="3" id="KW-1185">Reference proteome</keyword>
<keyword evidence="1" id="KW-0812">Transmembrane</keyword>
<feature type="transmembrane region" description="Helical" evidence="1">
    <location>
        <begin position="36"/>
        <end position="57"/>
    </location>
</feature>
<sequence length="67" mass="7821">MFKKIRWISVFILFIFIISIPIGVKNEALQPIISKLLIIYSVGLIILNICDLIYQFIVKKIIINMKI</sequence>
<evidence type="ECO:0000256" key="1">
    <source>
        <dbReference type="SAM" id="Phobius"/>
    </source>
</evidence>
<keyword evidence="1" id="KW-0472">Membrane</keyword>
<protein>
    <submittedName>
        <fullName evidence="2">Uncharacterized protein</fullName>
    </submittedName>
</protein>
<feature type="transmembrane region" description="Helical" evidence="1">
    <location>
        <begin position="7"/>
        <end position="24"/>
    </location>
</feature>
<accession>A0ABZ3FFY2</accession>
<dbReference type="EMBL" id="CP154622">
    <property type="protein sequence ID" value="XAM42121.1"/>
    <property type="molecule type" value="Genomic_DNA"/>
</dbReference>
<reference evidence="2 3" key="1">
    <citation type="submission" date="2024-04" db="EMBL/GenBank/DDBJ databases">
        <title>Isolation and characterization of novel acetogenic strains of the genera Terrisporobacter and Acetoanaerobium.</title>
        <authorList>
            <person name="Boeer T."/>
            <person name="Schueler M.A."/>
            <person name="Lueschen A."/>
            <person name="Eysell L."/>
            <person name="Droege J."/>
            <person name="Heinemann M."/>
            <person name="Engelhardt L."/>
            <person name="Basen M."/>
            <person name="Daniel R."/>
        </authorList>
    </citation>
    <scope>NUCLEOTIDE SEQUENCE [LARGE SCALE GENOMIC DNA]</scope>
    <source>
        <strain evidence="2 3">ELB</strain>
    </source>
</reference>
<organism evidence="2 3">
    <name type="scientific">Terrisporobacter petrolearius</name>
    <dbReference type="NCBI Taxonomy" id="1460447"/>
    <lineage>
        <taxon>Bacteria</taxon>
        <taxon>Bacillati</taxon>
        <taxon>Bacillota</taxon>
        <taxon>Clostridia</taxon>
        <taxon>Peptostreptococcales</taxon>
        <taxon>Peptostreptococcaceae</taxon>
        <taxon>Terrisporobacter</taxon>
    </lineage>
</organism>
<keyword evidence="1" id="KW-1133">Transmembrane helix</keyword>
<dbReference type="Proteomes" id="UP001477947">
    <property type="component" value="Chromosome"/>
</dbReference>
<evidence type="ECO:0000313" key="2">
    <source>
        <dbReference type="EMBL" id="XAM42121.1"/>
    </source>
</evidence>
<name>A0ABZ3FFY2_9FIRM</name>